<dbReference type="InterPro" id="IPR008523">
    <property type="entry name" value="DUF805"/>
</dbReference>
<evidence type="ECO:0000313" key="3">
    <source>
        <dbReference type="Proteomes" id="UP000238899"/>
    </source>
</evidence>
<feature type="transmembrane region" description="Helical" evidence="1">
    <location>
        <begin position="35"/>
        <end position="55"/>
    </location>
</feature>
<dbReference type="PANTHER" id="PTHR34980:SF2">
    <property type="entry name" value="INNER MEMBRANE PROTEIN YHAH-RELATED"/>
    <property type="match status" value="1"/>
</dbReference>
<evidence type="ECO:0000256" key="1">
    <source>
        <dbReference type="SAM" id="Phobius"/>
    </source>
</evidence>
<dbReference type="Pfam" id="PF05656">
    <property type="entry name" value="DUF805"/>
    <property type="match status" value="1"/>
</dbReference>
<dbReference type="RefSeq" id="WP_105094578.1">
    <property type="nucleotide sequence ID" value="NZ_PPDD01000012.1"/>
</dbReference>
<name>A0ABX5C2T2_9FIRM</name>
<dbReference type="Proteomes" id="UP000238899">
    <property type="component" value="Unassembled WGS sequence"/>
</dbReference>
<gene>
    <name evidence="2" type="ORF">VCHSUH03_07505</name>
</gene>
<keyword evidence="3" id="KW-1185">Reference proteome</keyword>
<organism evidence="2 3">
    <name type="scientific">Veillonella infantium</name>
    <dbReference type="NCBI Taxonomy" id="1911679"/>
    <lineage>
        <taxon>Bacteria</taxon>
        <taxon>Bacillati</taxon>
        <taxon>Bacillota</taxon>
        <taxon>Negativicutes</taxon>
        <taxon>Veillonellales</taxon>
        <taxon>Veillonellaceae</taxon>
        <taxon>Veillonella</taxon>
    </lineage>
</organism>
<feature type="transmembrane region" description="Helical" evidence="1">
    <location>
        <begin position="97"/>
        <end position="116"/>
    </location>
</feature>
<keyword evidence="1" id="KW-1133">Transmembrane helix</keyword>
<keyword evidence="1" id="KW-0812">Transmembrane</keyword>
<proteinExistence type="predicted"/>
<keyword evidence="1" id="KW-0472">Membrane</keyword>
<dbReference type="EMBL" id="PPDD01000012">
    <property type="protein sequence ID" value="PQL57288.1"/>
    <property type="molecule type" value="Genomic_DNA"/>
</dbReference>
<accession>A0ABX5C2T2</accession>
<feature type="transmembrane region" description="Helical" evidence="1">
    <location>
        <begin position="67"/>
        <end position="85"/>
    </location>
</feature>
<protein>
    <submittedName>
        <fullName evidence="2">DUF805 domain-containing protein</fullName>
    </submittedName>
</protein>
<comment type="caution">
    <text evidence="2">The sequence shown here is derived from an EMBL/GenBank/DDBJ whole genome shotgun (WGS) entry which is preliminary data.</text>
</comment>
<evidence type="ECO:0000313" key="2">
    <source>
        <dbReference type="EMBL" id="PQL57288.1"/>
    </source>
</evidence>
<reference evidence="2 3" key="1">
    <citation type="journal article" date="2018" name="Int. J. Syst. Evol. Microbiol.">
        <title>Veillonella infantium sp. nov., an anaerobic, Gram-stain-negative coccus isolated from tongue biofilm of a Thai child.</title>
        <authorList>
            <person name="Mashima I."/>
            <person name="Liao Y.C."/>
            <person name="Miyakawa H."/>
            <person name="Theodorea C.F."/>
            <person name="Thawboon B."/>
            <person name="Thaweboon S."/>
            <person name="Scannapieco F.A."/>
            <person name="Nakazawa F."/>
        </authorList>
    </citation>
    <scope>NUCLEOTIDE SEQUENCE [LARGE SCALE GENOMIC DNA]</scope>
    <source>
        <strain evidence="2 3">T11011-4</strain>
    </source>
</reference>
<sequence>MTDLNIKNLAYIDNFKHSVVGNFVNFSTRASRSEYWRFTAVTVVIGFVFSLLRFIFGNTFLESLFNLLSFAYTCAIFLPSLGIAVRRLHDINKSGWFLLLPFIPIIGLIYVIYLLAKPGDAGDNQYGSPVSYETITADESARTGLKETPSESMDQKAMIVCLCLWVLNIWISFLSI</sequence>
<dbReference type="PANTHER" id="PTHR34980">
    <property type="entry name" value="INNER MEMBRANE PROTEIN-RELATED-RELATED"/>
    <property type="match status" value="1"/>
</dbReference>
<feature type="transmembrane region" description="Helical" evidence="1">
    <location>
        <begin position="157"/>
        <end position="175"/>
    </location>
</feature>